<evidence type="ECO:0000256" key="5">
    <source>
        <dbReference type="ARBA" id="ARBA00022989"/>
    </source>
</evidence>
<evidence type="ECO:0000256" key="7">
    <source>
        <dbReference type="SAM" id="Phobius"/>
    </source>
</evidence>
<feature type="transmembrane region" description="Helical" evidence="7">
    <location>
        <begin position="7"/>
        <end position="23"/>
    </location>
</feature>
<reference evidence="8 9" key="1">
    <citation type="journal article" date="2019" name="Int. J. Syst. Evol. Microbiol.">
        <title>The Global Catalogue of Microorganisms (GCM) 10K type strain sequencing project: providing services to taxonomists for standard genome sequencing and annotation.</title>
        <authorList>
            <consortium name="The Broad Institute Genomics Platform"/>
            <consortium name="The Broad Institute Genome Sequencing Center for Infectious Disease"/>
            <person name="Wu L."/>
            <person name="Ma J."/>
        </authorList>
    </citation>
    <scope>NUCLEOTIDE SEQUENCE [LARGE SCALE GENOMIC DNA]</scope>
    <source>
        <strain evidence="8 9">JCM 13595</strain>
    </source>
</reference>
<dbReference type="InterPro" id="IPR002758">
    <property type="entry name" value="Cation_antiport_E"/>
</dbReference>
<comment type="caution">
    <text evidence="8">The sequence shown here is derived from an EMBL/GenBank/DDBJ whole genome shotgun (WGS) entry which is preliminary data.</text>
</comment>
<dbReference type="RefSeq" id="WP_343955757.1">
    <property type="nucleotide sequence ID" value="NZ_BAAAMN010000005.1"/>
</dbReference>
<protein>
    <submittedName>
        <fullName evidence="8">Na+/H+ antiporter subunit E</fullName>
    </submittedName>
</protein>
<dbReference type="Pfam" id="PF01899">
    <property type="entry name" value="MNHE"/>
    <property type="match status" value="1"/>
</dbReference>
<keyword evidence="6 7" id="KW-0472">Membrane</keyword>
<dbReference type="PANTHER" id="PTHR34584:SF1">
    <property type="entry name" value="NA(+)_H(+) ANTIPORTER SUBUNIT E1"/>
    <property type="match status" value="1"/>
</dbReference>
<accession>A0ABN2TZN8</accession>
<sequence>MRWAISTLLRGMVFGIVWVALSGASSDTLVYGIVAVIAATALSLGLMPPGQPQPKLWFARSWGTIVLAAWFLQQSLRGGLDVARRALTRRVDIAPEVVDVDVELPEGPGREVCYLLMNLLPGSMVQRVKTTEQHTVAEIHTLSTDLKPQDQWTRLQDRVQQAFQIQRLDSKH</sequence>
<comment type="subcellular location">
    <subcellularLocation>
        <location evidence="1">Cell membrane</location>
        <topology evidence="1">Multi-pass membrane protein</topology>
    </subcellularLocation>
</comment>
<dbReference type="PANTHER" id="PTHR34584">
    <property type="entry name" value="NA(+)/H(+) ANTIPORTER SUBUNIT E1"/>
    <property type="match status" value="1"/>
</dbReference>
<dbReference type="EMBL" id="BAAAMN010000005">
    <property type="protein sequence ID" value="GAA2026144.1"/>
    <property type="molecule type" value="Genomic_DNA"/>
</dbReference>
<organism evidence="8 9">
    <name type="scientific">Yaniella flava</name>
    <dbReference type="NCBI Taxonomy" id="287930"/>
    <lineage>
        <taxon>Bacteria</taxon>
        <taxon>Bacillati</taxon>
        <taxon>Actinomycetota</taxon>
        <taxon>Actinomycetes</taxon>
        <taxon>Micrococcales</taxon>
        <taxon>Micrococcaceae</taxon>
        <taxon>Yaniella</taxon>
    </lineage>
</organism>
<keyword evidence="3" id="KW-1003">Cell membrane</keyword>
<evidence type="ECO:0000256" key="4">
    <source>
        <dbReference type="ARBA" id="ARBA00022692"/>
    </source>
</evidence>
<keyword evidence="9" id="KW-1185">Reference proteome</keyword>
<gene>
    <name evidence="8" type="ORF">GCM10009720_02240</name>
</gene>
<evidence type="ECO:0000256" key="2">
    <source>
        <dbReference type="ARBA" id="ARBA00006228"/>
    </source>
</evidence>
<dbReference type="Proteomes" id="UP001501461">
    <property type="component" value="Unassembled WGS sequence"/>
</dbReference>
<feature type="transmembrane region" description="Helical" evidence="7">
    <location>
        <begin position="29"/>
        <end position="47"/>
    </location>
</feature>
<evidence type="ECO:0000313" key="8">
    <source>
        <dbReference type="EMBL" id="GAA2026144.1"/>
    </source>
</evidence>
<evidence type="ECO:0000313" key="9">
    <source>
        <dbReference type="Proteomes" id="UP001501461"/>
    </source>
</evidence>
<proteinExistence type="inferred from homology"/>
<comment type="similarity">
    <text evidence="2">Belongs to the CPA3 antiporters (TC 2.A.63) subunit E family.</text>
</comment>
<keyword evidence="4 7" id="KW-0812">Transmembrane</keyword>
<evidence type="ECO:0000256" key="1">
    <source>
        <dbReference type="ARBA" id="ARBA00004651"/>
    </source>
</evidence>
<evidence type="ECO:0000256" key="6">
    <source>
        <dbReference type="ARBA" id="ARBA00023136"/>
    </source>
</evidence>
<name>A0ABN2TZN8_9MICC</name>
<keyword evidence="5 7" id="KW-1133">Transmembrane helix</keyword>
<evidence type="ECO:0000256" key="3">
    <source>
        <dbReference type="ARBA" id="ARBA00022475"/>
    </source>
</evidence>